<gene>
    <name evidence="1" type="ORF">KI387_012619</name>
</gene>
<dbReference type="Proteomes" id="UP000824469">
    <property type="component" value="Unassembled WGS sequence"/>
</dbReference>
<feature type="non-terminal residue" evidence="1">
    <location>
        <position position="1"/>
    </location>
</feature>
<feature type="non-terminal residue" evidence="1">
    <location>
        <position position="70"/>
    </location>
</feature>
<accession>A0AA38CKB3</accession>
<reference evidence="1 2" key="1">
    <citation type="journal article" date="2021" name="Nat. Plants">
        <title>The Taxus genome provides insights into paclitaxel biosynthesis.</title>
        <authorList>
            <person name="Xiong X."/>
            <person name="Gou J."/>
            <person name="Liao Q."/>
            <person name="Li Y."/>
            <person name="Zhou Q."/>
            <person name="Bi G."/>
            <person name="Li C."/>
            <person name="Du R."/>
            <person name="Wang X."/>
            <person name="Sun T."/>
            <person name="Guo L."/>
            <person name="Liang H."/>
            <person name="Lu P."/>
            <person name="Wu Y."/>
            <person name="Zhang Z."/>
            <person name="Ro D.K."/>
            <person name="Shang Y."/>
            <person name="Huang S."/>
            <person name="Yan J."/>
        </authorList>
    </citation>
    <scope>NUCLEOTIDE SEQUENCE [LARGE SCALE GENOMIC DNA]</scope>
    <source>
        <strain evidence="1">Ta-2019</strain>
    </source>
</reference>
<evidence type="ECO:0000313" key="2">
    <source>
        <dbReference type="Proteomes" id="UP000824469"/>
    </source>
</evidence>
<dbReference type="AlphaFoldDB" id="A0AA38CKB3"/>
<evidence type="ECO:0000313" key="1">
    <source>
        <dbReference type="EMBL" id="KAH9301036.1"/>
    </source>
</evidence>
<proteinExistence type="predicted"/>
<organism evidence="1 2">
    <name type="scientific">Taxus chinensis</name>
    <name type="common">Chinese yew</name>
    <name type="synonym">Taxus wallichiana var. chinensis</name>
    <dbReference type="NCBI Taxonomy" id="29808"/>
    <lineage>
        <taxon>Eukaryota</taxon>
        <taxon>Viridiplantae</taxon>
        <taxon>Streptophyta</taxon>
        <taxon>Embryophyta</taxon>
        <taxon>Tracheophyta</taxon>
        <taxon>Spermatophyta</taxon>
        <taxon>Pinopsida</taxon>
        <taxon>Pinidae</taxon>
        <taxon>Conifers II</taxon>
        <taxon>Cupressales</taxon>
        <taxon>Taxaceae</taxon>
        <taxon>Taxus</taxon>
    </lineage>
</organism>
<protein>
    <submittedName>
        <fullName evidence="1">Uncharacterized protein</fullName>
    </submittedName>
</protein>
<dbReference type="EMBL" id="JAHRHJ020000009">
    <property type="protein sequence ID" value="KAH9301036.1"/>
    <property type="molecule type" value="Genomic_DNA"/>
</dbReference>
<comment type="caution">
    <text evidence="1">The sequence shown here is derived from an EMBL/GenBank/DDBJ whole genome shotgun (WGS) entry which is preliminary data.</text>
</comment>
<name>A0AA38CKB3_TAXCH</name>
<sequence>SSCRVGMCTVSDSTAQCSSHSQIDVVPECEFSELSSSVSGYPLLHLSRSLIFYFELDLINWFKEVILVIS</sequence>
<keyword evidence="2" id="KW-1185">Reference proteome</keyword>